<dbReference type="RefSeq" id="WP_081232377.1">
    <property type="nucleotide sequence ID" value="NZ_AQHB01000023.1"/>
</dbReference>
<dbReference type="InterPro" id="IPR001789">
    <property type="entry name" value="Sig_transdc_resp-reg_receiver"/>
</dbReference>
<dbReference type="NCBIfam" id="TIGR00254">
    <property type="entry name" value="GGDEF"/>
    <property type="match status" value="1"/>
</dbReference>
<keyword evidence="2" id="KW-0597">Phosphoprotein</keyword>
<comment type="cofactor">
    <cofactor evidence="1">
        <name>Mg(2+)</name>
        <dbReference type="ChEBI" id="CHEBI:18420"/>
    </cofactor>
</comment>
<dbReference type="PANTHER" id="PTHR44757">
    <property type="entry name" value="DIGUANYLATE CYCLASE DGCP"/>
    <property type="match status" value="1"/>
</dbReference>
<dbReference type="Gene3D" id="3.30.70.270">
    <property type="match status" value="1"/>
</dbReference>
<dbReference type="SUPFAM" id="SSF52172">
    <property type="entry name" value="CheY-like"/>
    <property type="match status" value="1"/>
</dbReference>
<dbReference type="Gene3D" id="3.40.50.2300">
    <property type="match status" value="1"/>
</dbReference>
<dbReference type="InterPro" id="IPR052155">
    <property type="entry name" value="Biofilm_reg_signaling"/>
</dbReference>
<organism evidence="6 7">
    <name type="scientific">Pseudoalteromonas luteoviolacea DSM 6061</name>
    <dbReference type="NCBI Taxonomy" id="1365250"/>
    <lineage>
        <taxon>Bacteria</taxon>
        <taxon>Pseudomonadati</taxon>
        <taxon>Pseudomonadota</taxon>
        <taxon>Gammaproteobacteria</taxon>
        <taxon>Alteromonadales</taxon>
        <taxon>Pseudoalteromonadaceae</taxon>
        <taxon>Pseudoalteromonas</taxon>
    </lineage>
</organism>
<dbReference type="SMART" id="SM00448">
    <property type="entry name" value="REC"/>
    <property type="match status" value="1"/>
</dbReference>
<dbReference type="PROSITE" id="PS50110">
    <property type="entry name" value="RESPONSE_REGULATORY"/>
    <property type="match status" value="1"/>
</dbReference>
<dbReference type="InterPro" id="IPR011006">
    <property type="entry name" value="CheY-like_superfamily"/>
</dbReference>
<dbReference type="PANTHER" id="PTHR44757:SF2">
    <property type="entry name" value="BIOFILM ARCHITECTURE MAINTENANCE PROTEIN MBAA"/>
    <property type="match status" value="1"/>
</dbReference>
<dbReference type="InterPro" id="IPR001633">
    <property type="entry name" value="EAL_dom"/>
</dbReference>
<proteinExistence type="predicted"/>
<comment type="caution">
    <text evidence="6">The sequence shown here is derived from an EMBL/GenBank/DDBJ whole genome shotgun (WGS) entry which is preliminary data.</text>
</comment>
<evidence type="ECO:0000256" key="2">
    <source>
        <dbReference type="PROSITE-ProRule" id="PRU00169"/>
    </source>
</evidence>
<dbReference type="Pfam" id="PF00072">
    <property type="entry name" value="Response_reg"/>
    <property type="match status" value="1"/>
</dbReference>
<dbReference type="GO" id="GO:0003824">
    <property type="term" value="F:catalytic activity"/>
    <property type="evidence" value="ECO:0007669"/>
    <property type="project" value="UniProtKB-ARBA"/>
</dbReference>
<evidence type="ECO:0000259" key="4">
    <source>
        <dbReference type="PROSITE" id="PS50883"/>
    </source>
</evidence>
<feature type="modified residue" description="4-aspartylphosphate" evidence="2">
    <location>
        <position position="86"/>
    </location>
</feature>
<dbReference type="InterPro" id="IPR029787">
    <property type="entry name" value="Nucleotide_cyclase"/>
</dbReference>
<dbReference type="SUPFAM" id="SSF55073">
    <property type="entry name" value="Nucleotide cyclase"/>
    <property type="match status" value="1"/>
</dbReference>
<dbReference type="PATRIC" id="fig|1365250.3.peg.1282"/>
<dbReference type="AlphaFoldDB" id="A0A166XUH7"/>
<dbReference type="InterPro" id="IPR000160">
    <property type="entry name" value="GGDEF_dom"/>
</dbReference>
<dbReference type="SMART" id="SM00267">
    <property type="entry name" value="GGDEF"/>
    <property type="match status" value="1"/>
</dbReference>
<dbReference type="FunFam" id="3.30.70.270:FF:000001">
    <property type="entry name" value="Diguanylate cyclase domain protein"/>
    <property type="match status" value="1"/>
</dbReference>
<dbReference type="CDD" id="cd01949">
    <property type="entry name" value="GGDEF"/>
    <property type="match status" value="1"/>
</dbReference>
<feature type="domain" description="GGDEF" evidence="5">
    <location>
        <begin position="205"/>
        <end position="338"/>
    </location>
</feature>
<dbReference type="PROSITE" id="PS50883">
    <property type="entry name" value="EAL"/>
    <property type="match status" value="1"/>
</dbReference>
<evidence type="ECO:0000259" key="3">
    <source>
        <dbReference type="PROSITE" id="PS50110"/>
    </source>
</evidence>
<feature type="domain" description="Response regulatory" evidence="3">
    <location>
        <begin position="35"/>
        <end position="153"/>
    </location>
</feature>
<dbReference type="SMART" id="SM00052">
    <property type="entry name" value="EAL"/>
    <property type="match status" value="1"/>
</dbReference>
<dbReference type="Proteomes" id="UP000076643">
    <property type="component" value="Unassembled WGS sequence"/>
</dbReference>
<dbReference type="Gene3D" id="3.20.20.450">
    <property type="entry name" value="EAL domain"/>
    <property type="match status" value="1"/>
</dbReference>
<dbReference type="Pfam" id="PF00990">
    <property type="entry name" value="GGDEF"/>
    <property type="match status" value="1"/>
</dbReference>
<evidence type="ECO:0008006" key="8">
    <source>
        <dbReference type="Google" id="ProtNLM"/>
    </source>
</evidence>
<sequence>MLYTLLNKEVYSAITHLWLVKTIVIMGKERMTYTKLLVVDDDVIDRKTIIRTLSSEQNNYDIVEADSADDAYAYLEKMHFDVILMDYNMPQINGVEAIVKLRSQPQLKHTAIVMISNLYNEPLVLDCINAGAQDFLLKQEVTSTQLTRSILQARKRHELEQQLYDSYRQVKQLAEKDTLTGLHNRFHFDEMLNRLLLARQRRKREIVAVMMLDLDKFKHINDNFGHEVGDQLLIAVAGRIKEVLRENELLARLGGDEFAFACAELTSIRQIKTIAQRVLDTFHVPFEIDGHAVHCSGSIGIAVAPINSENRKELMKLADIAMYRAKNGISDKICVFQDNMQEAFLLKYQIESELRQAAKSQHFELSYHPVIESQSDTITMIEALIRWPLANTTQLPDEFIPIAEEAGLIQTIGQWVLEHALDQFKDMLCDDHYKFRLSVNVSACQLCDNGFVNTVQSALEQASVAPQMLVLEITEAALLQDDQTINNTLMALSEIGVGLALDDFGSGLSSISHLLHYPFEIVKIDSSIVQNIAQPDSKQHDMLQGLSFMLDKLNINVIGEGVETAMQAKACSGMGITLQQGFLFYQPMNEAKVKSILEDESKANRLSLVHDAVNTNKKES</sequence>
<evidence type="ECO:0000259" key="5">
    <source>
        <dbReference type="PROSITE" id="PS50887"/>
    </source>
</evidence>
<feature type="domain" description="EAL" evidence="4">
    <location>
        <begin position="347"/>
        <end position="601"/>
    </location>
</feature>
<protein>
    <recommendedName>
        <fullName evidence="8">Diguanylate phosphodiesterase</fullName>
    </recommendedName>
</protein>
<dbReference type="InterPro" id="IPR043128">
    <property type="entry name" value="Rev_trsase/Diguanyl_cyclase"/>
</dbReference>
<dbReference type="InterPro" id="IPR035919">
    <property type="entry name" value="EAL_sf"/>
</dbReference>
<evidence type="ECO:0000256" key="1">
    <source>
        <dbReference type="ARBA" id="ARBA00001946"/>
    </source>
</evidence>
<dbReference type="SUPFAM" id="SSF141868">
    <property type="entry name" value="EAL domain-like"/>
    <property type="match status" value="1"/>
</dbReference>
<dbReference type="Pfam" id="PF00563">
    <property type="entry name" value="EAL"/>
    <property type="match status" value="1"/>
</dbReference>
<reference evidence="6 7" key="1">
    <citation type="submission" date="2013-07" db="EMBL/GenBank/DDBJ databases">
        <title>Comparative Genomic and Metabolomic Analysis of Twelve Strains of Pseudoalteromonas luteoviolacea.</title>
        <authorList>
            <person name="Vynne N.G."/>
            <person name="Mansson M."/>
            <person name="Gram L."/>
        </authorList>
    </citation>
    <scope>NUCLEOTIDE SEQUENCE [LARGE SCALE GENOMIC DNA]</scope>
    <source>
        <strain evidence="6 7">DSM 6061</strain>
    </source>
</reference>
<name>A0A166XUH7_9GAMM</name>
<accession>A0A166XUH7</accession>
<evidence type="ECO:0000313" key="7">
    <source>
        <dbReference type="Proteomes" id="UP000076643"/>
    </source>
</evidence>
<dbReference type="CDD" id="cd01948">
    <property type="entry name" value="EAL"/>
    <property type="match status" value="1"/>
</dbReference>
<dbReference type="EMBL" id="AUYB01000092">
    <property type="protein sequence ID" value="KZN40920.1"/>
    <property type="molecule type" value="Genomic_DNA"/>
</dbReference>
<dbReference type="CDD" id="cd00156">
    <property type="entry name" value="REC"/>
    <property type="match status" value="1"/>
</dbReference>
<dbReference type="GO" id="GO:0000160">
    <property type="term" value="P:phosphorelay signal transduction system"/>
    <property type="evidence" value="ECO:0007669"/>
    <property type="project" value="InterPro"/>
</dbReference>
<dbReference type="PROSITE" id="PS50887">
    <property type="entry name" value="GGDEF"/>
    <property type="match status" value="1"/>
</dbReference>
<gene>
    <name evidence="6" type="ORF">N475_00670</name>
</gene>
<evidence type="ECO:0000313" key="6">
    <source>
        <dbReference type="EMBL" id="KZN40920.1"/>
    </source>
</evidence>
<keyword evidence="7" id="KW-1185">Reference proteome</keyword>